<dbReference type="EMBL" id="FLUN01000001">
    <property type="protein sequence ID" value="SBV97104.1"/>
    <property type="molecule type" value="Genomic_DNA"/>
</dbReference>
<reference evidence="1" key="1">
    <citation type="submission" date="2016-04" db="EMBL/GenBank/DDBJ databases">
        <authorList>
            <person name="Evans L.H."/>
            <person name="Alamgir A."/>
            <person name="Owens N."/>
            <person name="Weber N.D."/>
            <person name="Virtaneva K."/>
            <person name="Barbian K."/>
            <person name="Babar A."/>
            <person name="Rosenke K."/>
        </authorList>
    </citation>
    <scope>NUCLEOTIDE SEQUENCE</scope>
    <source>
        <strain evidence="1">86</strain>
    </source>
</reference>
<dbReference type="AlphaFoldDB" id="A0A212JCC8"/>
<name>A0A212JCC8_9FIRM</name>
<accession>A0A212JCC8</accession>
<organism evidence="1">
    <name type="scientific">uncultured Eubacteriales bacterium</name>
    <dbReference type="NCBI Taxonomy" id="172733"/>
    <lineage>
        <taxon>Bacteria</taxon>
        <taxon>Bacillati</taxon>
        <taxon>Bacillota</taxon>
        <taxon>Clostridia</taxon>
        <taxon>Eubacteriales</taxon>
        <taxon>environmental samples</taxon>
    </lineage>
</organism>
<protein>
    <submittedName>
        <fullName evidence="1">Uncharacterized protein</fullName>
    </submittedName>
</protein>
<evidence type="ECO:0000313" key="1">
    <source>
        <dbReference type="EMBL" id="SBV97104.1"/>
    </source>
</evidence>
<proteinExistence type="predicted"/>
<gene>
    <name evidence="1" type="ORF">KL86CLO1_10866</name>
</gene>
<sequence>MLIFRISTICFVQTKQIGLLKKGNALYNVNIAS</sequence>